<evidence type="ECO:0000256" key="1">
    <source>
        <dbReference type="ARBA" id="ARBA00023125"/>
    </source>
</evidence>
<evidence type="ECO:0000313" key="3">
    <source>
        <dbReference type="EMBL" id="TVY88089.1"/>
    </source>
</evidence>
<proteinExistence type="predicted"/>
<evidence type="ECO:0000259" key="2">
    <source>
        <dbReference type="PROSITE" id="PS51253"/>
    </source>
</evidence>
<organism evidence="3 4">
    <name type="scientific">Lachnellula willkommii</name>
    <dbReference type="NCBI Taxonomy" id="215461"/>
    <lineage>
        <taxon>Eukaryota</taxon>
        <taxon>Fungi</taxon>
        <taxon>Dikarya</taxon>
        <taxon>Ascomycota</taxon>
        <taxon>Pezizomycotina</taxon>
        <taxon>Leotiomycetes</taxon>
        <taxon>Helotiales</taxon>
        <taxon>Lachnaceae</taxon>
        <taxon>Lachnellula</taxon>
    </lineage>
</organism>
<reference evidence="3 4" key="1">
    <citation type="submission" date="2018-05" db="EMBL/GenBank/DDBJ databases">
        <title>Genome sequencing and assembly of the regulated plant pathogen Lachnellula willkommii and related sister species for the development of diagnostic species identification markers.</title>
        <authorList>
            <person name="Giroux E."/>
            <person name="Bilodeau G."/>
        </authorList>
    </citation>
    <scope>NUCLEOTIDE SEQUENCE [LARGE SCALE GENOMIC DNA]</scope>
    <source>
        <strain evidence="3 4">CBS 172.35</strain>
    </source>
</reference>
<feature type="domain" description="HTH CENPB-type" evidence="2">
    <location>
        <begin position="48"/>
        <end position="121"/>
    </location>
</feature>
<accession>A0A559M553</accession>
<dbReference type="EMBL" id="QGML01001951">
    <property type="protein sequence ID" value="TVY88089.1"/>
    <property type="molecule type" value="Genomic_DNA"/>
</dbReference>
<comment type="caution">
    <text evidence="3">The sequence shown here is derived from an EMBL/GenBank/DDBJ whole genome shotgun (WGS) entry which is preliminary data.</text>
</comment>
<protein>
    <recommendedName>
        <fullName evidence="2">HTH CENPB-type domain-containing protein</fullName>
    </recommendedName>
</protein>
<gene>
    <name evidence="3" type="ORF">LAWI1_G007643</name>
</gene>
<evidence type="ECO:0000313" key="4">
    <source>
        <dbReference type="Proteomes" id="UP000315522"/>
    </source>
</evidence>
<name>A0A559M553_9HELO</name>
<keyword evidence="4" id="KW-1185">Reference proteome</keyword>
<dbReference type="Pfam" id="PF03221">
    <property type="entry name" value="HTH_Tnp_Tc5"/>
    <property type="match status" value="1"/>
</dbReference>
<keyword evidence="1" id="KW-0238">DNA-binding</keyword>
<dbReference type="InterPro" id="IPR006600">
    <property type="entry name" value="HTH_CenpB_DNA-bd_dom"/>
</dbReference>
<dbReference type="GO" id="GO:0003677">
    <property type="term" value="F:DNA binding"/>
    <property type="evidence" value="ECO:0007669"/>
    <property type="project" value="UniProtKB-KW"/>
</dbReference>
<dbReference type="AlphaFoldDB" id="A0A559M553"/>
<sequence>MDPASQALAQNLPPNVRRTYATLAERCDVPVSATTVWYRDKGRPSRQTKAERQQYLTPLEEKALVMFVLRTAALGSPVRVKDIPPLAFSIARRRSPTEAIKPPNKNWPQAFAKRHPELSLRRNRAMDWNRHDNNIYEKITSWFEVIGPELCRPDILRENVYNMDETGVMLSMLGSVKVLIGKDDRRDYRGAGVKRTLVTAIECVSASGECLNPMIIWPASTHRSN</sequence>
<dbReference type="Proteomes" id="UP000315522">
    <property type="component" value="Unassembled WGS sequence"/>
</dbReference>
<dbReference type="PROSITE" id="PS51253">
    <property type="entry name" value="HTH_CENPB"/>
    <property type="match status" value="1"/>
</dbReference>